<dbReference type="AlphaFoldDB" id="A0A154V1D1"/>
<accession>A0A154V1D1</accession>
<dbReference type="EMBL" id="LQXA01000029">
    <property type="protein sequence ID" value="KZC95193.1"/>
    <property type="molecule type" value="Genomic_DNA"/>
</dbReference>
<proteinExistence type="predicted"/>
<evidence type="ECO:0000313" key="2">
    <source>
        <dbReference type="Proteomes" id="UP000076218"/>
    </source>
</evidence>
<gene>
    <name evidence="1" type="ORF">AWH51_09395</name>
</gene>
<protein>
    <submittedName>
        <fullName evidence="1">Uncharacterized protein</fullName>
    </submittedName>
</protein>
<comment type="caution">
    <text evidence="1">The sequence shown here is derived from an EMBL/GenBank/DDBJ whole genome shotgun (WGS) entry which is preliminary data.</text>
</comment>
<name>A0A154V1D1_9MICO</name>
<dbReference type="Proteomes" id="UP000076218">
    <property type="component" value="Unassembled WGS sequence"/>
</dbReference>
<organism evidence="1 2">
    <name type="scientific">Clavibacter tessellarius</name>
    <dbReference type="NCBI Taxonomy" id="31965"/>
    <lineage>
        <taxon>Bacteria</taxon>
        <taxon>Bacillati</taxon>
        <taxon>Actinomycetota</taxon>
        <taxon>Actinomycetes</taxon>
        <taxon>Micrococcales</taxon>
        <taxon>Microbacteriaceae</taxon>
        <taxon>Clavibacter</taxon>
    </lineage>
</organism>
<evidence type="ECO:0000313" key="1">
    <source>
        <dbReference type="EMBL" id="KZC95193.1"/>
    </source>
</evidence>
<reference evidence="1 2" key="1">
    <citation type="submission" date="2016-01" db="EMBL/GenBank/DDBJ databases">
        <title>Draft genome sequence of Clavibacter michiganensis subsp. tessellarius DOAB 609.</title>
        <authorList>
            <person name="Tambong J.T."/>
        </authorList>
    </citation>
    <scope>NUCLEOTIDE SEQUENCE [LARGE SCALE GENOMIC DNA]</scope>
    <source>
        <strain evidence="1 2">DOAB 609</strain>
    </source>
</reference>
<sequence length="114" mass="12734">MYLTIVALGFRSLCQDANVELVMISSRASCGSIFSGGSRGWPFAFWRNQLAVVLFQTPVEPIFGAVLEGLDWVVDVLELVTQFHITPPRAWLVGDAILRGARYARLFELTFRLA</sequence>